<dbReference type="Proteomes" id="UP001140949">
    <property type="component" value="Unassembled WGS sequence"/>
</dbReference>
<dbReference type="FunFam" id="1.20.910.10:FF:000007">
    <property type="entry name" value="Bifunctional TENA-E protein"/>
    <property type="match status" value="1"/>
</dbReference>
<dbReference type="SUPFAM" id="SSF48613">
    <property type="entry name" value="Heme oxygenase-like"/>
    <property type="match status" value="1"/>
</dbReference>
<evidence type="ECO:0000256" key="5">
    <source>
        <dbReference type="ARBA" id="ARBA00022977"/>
    </source>
</evidence>
<comment type="caution">
    <text evidence="12">The sequence shown here is derived from an EMBL/GenBank/DDBJ whole genome shotgun (WGS) entry which is preliminary data.</text>
</comment>
<evidence type="ECO:0000256" key="7">
    <source>
        <dbReference type="ARBA" id="ARBA00060919"/>
    </source>
</evidence>
<dbReference type="InterPro" id="IPR016084">
    <property type="entry name" value="Haem_Oase-like_multi-hlx"/>
</dbReference>
<comment type="catalytic activity">
    <reaction evidence="1">
        <text>4-amino-5-aminomethyl-2-methylpyrimidine + H2O = 4-amino-5-hydroxymethyl-2-methylpyrimidine + NH4(+)</text>
        <dbReference type="Rhea" id="RHEA:31799"/>
        <dbReference type="ChEBI" id="CHEBI:15377"/>
        <dbReference type="ChEBI" id="CHEBI:16892"/>
        <dbReference type="ChEBI" id="CHEBI:28938"/>
        <dbReference type="ChEBI" id="CHEBI:63416"/>
        <dbReference type="EC" id="3.5.99.2"/>
    </reaction>
</comment>
<dbReference type="Gene3D" id="1.20.910.10">
    <property type="entry name" value="Heme oxygenase-like"/>
    <property type="match status" value="1"/>
</dbReference>
<protein>
    <recommendedName>
        <fullName evidence="3">aminopyrimidine aminohydrolase</fullName>
        <ecNumber evidence="3">3.5.99.2</ecNumber>
    </recommendedName>
    <alternativeName>
        <fullName evidence="9">Aminopyrimidine aminohydrolase</fullName>
    </alternativeName>
    <alternativeName>
        <fullName evidence="10">Formylaminopyrimidine amidohydrolase</fullName>
    </alternativeName>
    <alternativeName>
        <fullName evidence="8">Formylaminopyrimidine deformylase</fullName>
    </alternativeName>
</protein>
<dbReference type="PANTHER" id="PTHR43198">
    <property type="entry name" value="BIFUNCTIONAL TH2 PROTEIN"/>
    <property type="match status" value="1"/>
</dbReference>
<evidence type="ECO:0000256" key="2">
    <source>
        <dbReference type="ARBA" id="ARBA00004948"/>
    </source>
</evidence>
<feature type="domain" description="Thiaminase-2/PQQC" evidence="11">
    <location>
        <begin position="22"/>
        <end position="227"/>
    </location>
</feature>
<keyword evidence="6" id="KW-1015">Disulfide bond</keyword>
<dbReference type="AlphaFoldDB" id="A0AAX6G561"/>
<dbReference type="EMBL" id="JANAVB010022596">
    <property type="protein sequence ID" value="KAJ6823894.1"/>
    <property type="molecule type" value="Genomic_DNA"/>
</dbReference>
<dbReference type="GO" id="GO:0009228">
    <property type="term" value="P:thiamine biosynthetic process"/>
    <property type="evidence" value="ECO:0007669"/>
    <property type="project" value="UniProtKB-KW"/>
</dbReference>
<evidence type="ECO:0000259" key="11">
    <source>
        <dbReference type="Pfam" id="PF03070"/>
    </source>
</evidence>
<evidence type="ECO:0000313" key="12">
    <source>
        <dbReference type="EMBL" id="KAJ6823894.1"/>
    </source>
</evidence>
<gene>
    <name evidence="12" type="ORF">M6B38_128045</name>
</gene>
<dbReference type="InterPro" id="IPR050967">
    <property type="entry name" value="Thiamine_Salvage_TenA"/>
</dbReference>
<organism evidence="12 13">
    <name type="scientific">Iris pallida</name>
    <name type="common">Sweet iris</name>
    <dbReference type="NCBI Taxonomy" id="29817"/>
    <lineage>
        <taxon>Eukaryota</taxon>
        <taxon>Viridiplantae</taxon>
        <taxon>Streptophyta</taxon>
        <taxon>Embryophyta</taxon>
        <taxon>Tracheophyta</taxon>
        <taxon>Spermatophyta</taxon>
        <taxon>Magnoliopsida</taxon>
        <taxon>Liliopsida</taxon>
        <taxon>Asparagales</taxon>
        <taxon>Iridaceae</taxon>
        <taxon>Iridoideae</taxon>
        <taxon>Irideae</taxon>
        <taxon>Iris</taxon>
    </lineage>
</organism>
<accession>A0AAX6G561</accession>
<keyword evidence="4" id="KW-0378">Hydrolase</keyword>
<dbReference type="GO" id="GO:0050334">
    <property type="term" value="F:thiaminase activity"/>
    <property type="evidence" value="ECO:0007669"/>
    <property type="project" value="UniProtKB-EC"/>
</dbReference>
<comment type="pathway">
    <text evidence="2">Cofactor biosynthesis; thiamine diphosphate biosynthesis.</text>
</comment>
<keyword evidence="13" id="KW-1185">Reference proteome</keyword>
<reference evidence="12" key="1">
    <citation type="journal article" date="2023" name="GigaByte">
        <title>Genome assembly of the bearded iris, Iris pallida Lam.</title>
        <authorList>
            <person name="Bruccoleri R.E."/>
            <person name="Oakeley E.J."/>
            <person name="Faust A.M.E."/>
            <person name="Altorfer M."/>
            <person name="Dessus-Babus S."/>
            <person name="Burckhardt D."/>
            <person name="Oertli M."/>
            <person name="Naumann U."/>
            <person name="Petersen F."/>
            <person name="Wong J."/>
        </authorList>
    </citation>
    <scope>NUCLEOTIDE SEQUENCE</scope>
    <source>
        <strain evidence="12">GSM-AAB239-AS_SAM_17_03QT</strain>
    </source>
</reference>
<dbReference type="GO" id="GO:0005829">
    <property type="term" value="C:cytosol"/>
    <property type="evidence" value="ECO:0007669"/>
    <property type="project" value="TreeGrafter"/>
</dbReference>
<evidence type="ECO:0000256" key="8">
    <source>
        <dbReference type="ARBA" id="ARBA00077314"/>
    </source>
</evidence>
<evidence type="ECO:0000256" key="4">
    <source>
        <dbReference type="ARBA" id="ARBA00022801"/>
    </source>
</evidence>
<comment type="similarity">
    <text evidence="7">Belongs to the thiaminase-2 family.</text>
</comment>
<evidence type="ECO:0000256" key="1">
    <source>
        <dbReference type="ARBA" id="ARBA00001881"/>
    </source>
</evidence>
<dbReference type="PANTHER" id="PTHR43198:SF5">
    <property type="entry name" value="BIFUNCTIONAL TENA-E PROTEIN"/>
    <property type="match status" value="1"/>
</dbReference>
<sequence length="229" mass="25782">MERGGNGDANGKSTTATWTNLHRPIYERATRHPFILAIREGTVDIAAFKRWLGQDYIFVRDFVPFLASVLLKACKQSDEPSDMEVILGGLASLSDELSWFKSEASKWDVHLYTTAPQKANLEYCRFLQSLASPEVSYIVAVTAFWAIETVYQESFALCLESGSETPAELIDTCRRWGNAGFGQYCQSIQRIADRCLEKAPSDEVKKAEEVFLSVLSYEINFWNMSCGES</sequence>
<name>A0AAX6G561_IRIPA</name>
<keyword evidence="5" id="KW-0784">Thiamine biosynthesis</keyword>
<evidence type="ECO:0000256" key="6">
    <source>
        <dbReference type="ARBA" id="ARBA00023157"/>
    </source>
</evidence>
<evidence type="ECO:0000313" key="13">
    <source>
        <dbReference type="Proteomes" id="UP001140949"/>
    </source>
</evidence>
<proteinExistence type="inferred from homology"/>
<evidence type="ECO:0000256" key="9">
    <source>
        <dbReference type="ARBA" id="ARBA00079571"/>
    </source>
</evidence>
<dbReference type="CDD" id="cd19357">
    <property type="entry name" value="TenA_E_At3g16990-like"/>
    <property type="match status" value="1"/>
</dbReference>
<dbReference type="Pfam" id="PF03070">
    <property type="entry name" value="TENA_THI-4"/>
    <property type="match status" value="1"/>
</dbReference>
<dbReference type="InterPro" id="IPR004305">
    <property type="entry name" value="Thiaminase-2/PQQC"/>
</dbReference>
<evidence type="ECO:0000256" key="3">
    <source>
        <dbReference type="ARBA" id="ARBA00012684"/>
    </source>
</evidence>
<evidence type="ECO:0000256" key="10">
    <source>
        <dbReference type="ARBA" id="ARBA00082825"/>
    </source>
</evidence>
<reference evidence="12" key="2">
    <citation type="submission" date="2023-04" db="EMBL/GenBank/DDBJ databases">
        <authorList>
            <person name="Bruccoleri R.E."/>
            <person name="Oakeley E.J."/>
            <person name="Faust A.-M."/>
            <person name="Dessus-Babus S."/>
            <person name="Altorfer M."/>
            <person name="Burckhardt D."/>
            <person name="Oertli M."/>
            <person name="Naumann U."/>
            <person name="Petersen F."/>
            <person name="Wong J."/>
        </authorList>
    </citation>
    <scope>NUCLEOTIDE SEQUENCE</scope>
    <source>
        <strain evidence="12">GSM-AAB239-AS_SAM_17_03QT</strain>
        <tissue evidence="12">Leaf</tissue>
    </source>
</reference>
<dbReference type="EC" id="3.5.99.2" evidence="3"/>